<reference evidence="2" key="3">
    <citation type="submission" date="2020-12" db="UniProtKB">
        <authorList>
            <consortium name="EnsemblPlants"/>
        </authorList>
    </citation>
    <scope>IDENTIFICATION</scope>
</reference>
<sequence length="62" mass="6916">MSSVDATRPDGPFDEGWTLTSGWAAYHSSNSGTKPLRPWYTQVIPEVQLLQLLIQCLNVHDS</sequence>
<proteinExistence type="predicted"/>
<dbReference type="EnsemblPlants" id="Pp3c17_22530V3.1">
    <property type="protein sequence ID" value="Pp3c17_22530V3.1"/>
    <property type="gene ID" value="Pp3c17_22530"/>
</dbReference>
<dbReference type="Proteomes" id="UP000006727">
    <property type="component" value="Chromosome 17"/>
</dbReference>
<evidence type="ECO:0000313" key="1">
    <source>
        <dbReference type="EMBL" id="PNR36640.1"/>
    </source>
</evidence>
<dbReference type="Gramene" id="Pp3c17_22530V3.2">
    <property type="protein sequence ID" value="Pp3c17_22530V3.2"/>
    <property type="gene ID" value="Pp3c17_22530"/>
</dbReference>
<dbReference type="InParanoid" id="A0A2K1J554"/>
<dbReference type="EMBL" id="ABEU02000017">
    <property type="protein sequence ID" value="PNR36640.1"/>
    <property type="molecule type" value="Genomic_DNA"/>
</dbReference>
<organism evidence="1">
    <name type="scientific">Physcomitrium patens</name>
    <name type="common">Spreading-leaved earth moss</name>
    <name type="synonym">Physcomitrella patens</name>
    <dbReference type="NCBI Taxonomy" id="3218"/>
    <lineage>
        <taxon>Eukaryota</taxon>
        <taxon>Viridiplantae</taxon>
        <taxon>Streptophyta</taxon>
        <taxon>Embryophyta</taxon>
        <taxon>Bryophyta</taxon>
        <taxon>Bryophytina</taxon>
        <taxon>Bryopsida</taxon>
        <taxon>Funariidae</taxon>
        <taxon>Funariales</taxon>
        <taxon>Funariaceae</taxon>
        <taxon>Physcomitrium</taxon>
    </lineage>
</organism>
<reference evidence="1 3" key="1">
    <citation type="journal article" date="2008" name="Science">
        <title>The Physcomitrella genome reveals evolutionary insights into the conquest of land by plants.</title>
        <authorList>
            <person name="Rensing S."/>
            <person name="Lang D."/>
            <person name="Zimmer A."/>
            <person name="Terry A."/>
            <person name="Salamov A."/>
            <person name="Shapiro H."/>
            <person name="Nishiyama T."/>
            <person name="Perroud P.-F."/>
            <person name="Lindquist E."/>
            <person name="Kamisugi Y."/>
            <person name="Tanahashi T."/>
            <person name="Sakakibara K."/>
            <person name="Fujita T."/>
            <person name="Oishi K."/>
            <person name="Shin-I T."/>
            <person name="Kuroki Y."/>
            <person name="Toyoda A."/>
            <person name="Suzuki Y."/>
            <person name="Hashimoto A."/>
            <person name="Yamaguchi K."/>
            <person name="Sugano A."/>
            <person name="Kohara Y."/>
            <person name="Fujiyama A."/>
            <person name="Anterola A."/>
            <person name="Aoki S."/>
            <person name="Ashton N."/>
            <person name="Barbazuk W.B."/>
            <person name="Barker E."/>
            <person name="Bennetzen J."/>
            <person name="Bezanilla M."/>
            <person name="Blankenship R."/>
            <person name="Cho S.H."/>
            <person name="Dutcher S."/>
            <person name="Estelle M."/>
            <person name="Fawcett J.A."/>
            <person name="Gundlach H."/>
            <person name="Hanada K."/>
            <person name="Heyl A."/>
            <person name="Hicks K.A."/>
            <person name="Hugh J."/>
            <person name="Lohr M."/>
            <person name="Mayer K."/>
            <person name="Melkozernov A."/>
            <person name="Murata T."/>
            <person name="Nelson D."/>
            <person name="Pils B."/>
            <person name="Prigge M."/>
            <person name="Reiss B."/>
            <person name="Renner T."/>
            <person name="Rombauts S."/>
            <person name="Rushton P."/>
            <person name="Sanderfoot A."/>
            <person name="Schween G."/>
            <person name="Shiu S.-H."/>
            <person name="Stueber K."/>
            <person name="Theodoulou F.L."/>
            <person name="Tu H."/>
            <person name="Van de Peer Y."/>
            <person name="Verrier P.J."/>
            <person name="Waters E."/>
            <person name="Wood A."/>
            <person name="Yang L."/>
            <person name="Cove D."/>
            <person name="Cuming A."/>
            <person name="Hasebe M."/>
            <person name="Lucas S."/>
            <person name="Mishler D.B."/>
            <person name="Reski R."/>
            <person name="Grigoriev I."/>
            <person name="Quatrano R.S."/>
            <person name="Boore J.L."/>
        </authorList>
    </citation>
    <scope>NUCLEOTIDE SEQUENCE [LARGE SCALE GENOMIC DNA]</scope>
    <source>
        <strain evidence="2 3">cv. Gransden 2004</strain>
    </source>
</reference>
<dbReference type="EnsemblPlants" id="Pp3c17_22530V3.2">
    <property type="protein sequence ID" value="Pp3c17_22530V3.2"/>
    <property type="gene ID" value="Pp3c17_22530"/>
</dbReference>
<gene>
    <name evidence="1" type="ORF">PHYPA_022491</name>
</gene>
<reference evidence="1 3" key="2">
    <citation type="journal article" date="2018" name="Plant J.">
        <title>The Physcomitrella patens chromosome-scale assembly reveals moss genome structure and evolution.</title>
        <authorList>
            <person name="Lang D."/>
            <person name="Ullrich K.K."/>
            <person name="Murat F."/>
            <person name="Fuchs J."/>
            <person name="Jenkins J."/>
            <person name="Haas F.B."/>
            <person name="Piednoel M."/>
            <person name="Gundlach H."/>
            <person name="Van Bel M."/>
            <person name="Meyberg R."/>
            <person name="Vives C."/>
            <person name="Morata J."/>
            <person name="Symeonidi A."/>
            <person name="Hiss M."/>
            <person name="Muchero W."/>
            <person name="Kamisugi Y."/>
            <person name="Saleh O."/>
            <person name="Blanc G."/>
            <person name="Decker E.L."/>
            <person name="van Gessel N."/>
            <person name="Grimwood J."/>
            <person name="Hayes R.D."/>
            <person name="Graham S.W."/>
            <person name="Gunter L.E."/>
            <person name="McDaniel S.F."/>
            <person name="Hoernstein S.N.W."/>
            <person name="Larsson A."/>
            <person name="Li F.W."/>
            <person name="Perroud P.F."/>
            <person name="Phillips J."/>
            <person name="Ranjan P."/>
            <person name="Rokshar D.S."/>
            <person name="Rothfels C.J."/>
            <person name="Schneider L."/>
            <person name="Shu S."/>
            <person name="Stevenson D.W."/>
            <person name="Thummler F."/>
            <person name="Tillich M."/>
            <person name="Villarreal Aguilar J.C."/>
            <person name="Widiez T."/>
            <person name="Wong G.K."/>
            <person name="Wymore A."/>
            <person name="Zhang Y."/>
            <person name="Zimmer A.D."/>
            <person name="Quatrano R.S."/>
            <person name="Mayer K.F.X."/>
            <person name="Goodstein D."/>
            <person name="Casacuberta J.M."/>
            <person name="Vandepoele K."/>
            <person name="Reski R."/>
            <person name="Cuming A.C."/>
            <person name="Tuskan G.A."/>
            <person name="Maumus F."/>
            <person name="Salse J."/>
            <person name="Schmutz J."/>
            <person name="Rensing S.A."/>
        </authorList>
    </citation>
    <scope>NUCLEOTIDE SEQUENCE [LARGE SCALE GENOMIC DNA]</scope>
    <source>
        <strain evidence="2 3">cv. Gransden 2004</strain>
    </source>
</reference>
<keyword evidence="3" id="KW-1185">Reference proteome</keyword>
<protein>
    <submittedName>
        <fullName evidence="1 2">Uncharacterized protein</fullName>
    </submittedName>
</protein>
<dbReference type="PaxDb" id="3218-PP1S68_149V6.1"/>
<name>A0A2K1J554_PHYPA</name>
<dbReference type="Gramene" id="Pp3c17_22530V3.1">
    <property type="protein sequence ID" value="Pp3c17_22530V3.1"/>
    <property type="gene ID" value="Pp3c17_22530"/>
</dbReference>
<accession>A0A2K1J554</accession>
<evidence type="ECO:0000313" key="3">
    <source>
        <dbReference type="Proteomes" id="UP000006727"/>
    </source>
</evidence>
<evidence type="ECO:0000313" key="2">
    <source>
        <dbReference type="EnsemblPlants" id="Pp3c17_22530V3.1"/>
    </source>
</evidence>
<dbReference type="AlphaFoldDB" id="A0A2K1J554"/>